<keyword evidence="6 10" id="KW-1133">Transmembrane helix</keyword>
<feature type="non-terminal residue" evidence="12">
    <location>
        <position position="288"/>
    </location>
</feature>
<keyword evidence="4" id="KW-0256">Endoplasmic reticulum</keyword>
<evidence type="ECO:0000259" key="11">
    <source>
        <dbReference type="Pfam" id="PF03908"/>
    </source>
</evidence>
<evidence type="ECO:0000256" key="1">
    <source>
        <dbReference type="ARBA" id="ARBA00004163"/>
    </source>
</evidence>
<evidence type="ECO:0000256" key="9">
    <source>
        <dbReference type="ARBA" id="ARBA00037934"/>
    </source>
</evidence>
<feature type="transmembrane region" description="Helical" evidence="10">
    <location>
        <begin position="248"/>
        <end position="264"/>
    </location>
</feature>
<evidence type="ECO:0000313" key="13">
    <source>
        <dbReference type="Proteomes" id="UP000092555"/>
    </source>
</evidence>
<protein>
    <submittedName>
        <fullName evidence="12">Sec20-domain-containing protein</fullName>
    </submittedName>
</protein>
<keyword evidence="13" id="KW-1185">Reference proteome</keyword>
<evidence type="ECO:0000256" key="4">
    <source>
        <dbReference type="ARBA" id="ARBA00022824"/>
    </source>
</evidence>
<dbReference type="Pfam" id="PF03908">
    <property type="entry name" value="Sec20"/>
    <property type="match status" value="1"/>
</dbReference>
<comment type="similarity">
    <text evidence="9">Belongs to the SEC20 family.</text>
</comment>
<evidence type="ECO:0000313" key="12">
    <source>
        <dbReference type="EMBL" id="OBA19620.1"/>
    </source>
</evidence>
<evidence type="ECO:0000256" key="3">
    <source>
        <dbReference type="ARBA" id="ARBA00022692"/>
    </source>
</evidence>
<dbReference type="PANTHER" id="PTHR12825:SF0">
    <property type="entry name" value="VESICLE TRANSPORT PROTEIN SEC20"/>
    <property type="match status" value="1"/>
</dbReference>
<keyword evidence="2" id="KW-0813">Transport</keyword>
<evidence type="ECO:0000256" key="6">
    <source>
        <dbReference type="ARBA" id="ARBA00022989"/>
    </source>
</evidence>
<dbReference type="InterPro" id="IPR056173">
    <property type="entry name" value="Sec20_C"/>
</dbReference>
<evidence type="ECO:0000256" key="10">
    <source>
        <dbReference type="SAM" id="Phobius"/>
    </source>
</evidence>
<dbReference type="InterPro" id="IPR005606">
    <property type="entry name" value="Sec20"/>
</dbReference>
<evidence type="ECO:0000256" key="2">
    <source>
        <dbReference type="ARBA" id="ARBA00022448"/>
    </source>
</evidence>
<dbReference type="GO" id="GO:0006890">
    <property type="term" value="P:retrograde vesicle-mediated transport, Golgi to endoplasmic reticulum"/>
    <property type="evidence" value="ECO:0007669"/>
    <property type="project" value="InterPro"/>
</dbReference>
<dbReference type="GeneID" id="30030977"/>
<name>A0A1A0H6N2_9ASCO</name>
<dbReference type="STRING" id="869754.A0A1A0H6N2"/>
<dbReference type="GO" id="GO:0005789">
    <property type="term" value="C:endoplasmic reticulum membrane"/>
    <property type="evidence" value="ECO:0007669"/>
    <property type="project" value="UniProtKB-SubCell"/>
</dbReference>
<keyword evidence="7" id="KW-0175">Coiled coil</keyword>
<evidence type="ECO:0000256" key="8">
    <source>
        <dbReference type="ARBA" id="ARBA00023136"/>
    </source>
</evidence>
<dbReference type="EMBL" id="LXTC01000006">
    <property type="protein sequence ID" value="OBA19620.1"/>
    <property type="molecule type" value="Genomic_DNA"/>
</dbReference>
<keyword evidence="5" id="KW-0931">ER-Golgi transport</keyword>
<organism evidence="12 13">
    <name type="scientific">Metschnikowia bicuspidata var. bicuspidata NRRL YB-4993</name>
    <dbReference type="NCBI Taxonomy" id="869754"/>
    <lineage>
        <taxon>Eukaryota</taxon>
        <taxon>Fungi</taxon>
        <taxon>Dikarya</taxon>
        <taxon>Ascomycota</taxon>
        <taxon>Saccharomycotina</taxon>
        <taxon>Pichiomycetes</taxon>
        <taxon>Metschnikowiaceae</taxon>
        <taxon>Metschnikowia</taxon>
    </lineage>
</organism>
<dbReference type="GO" id="GO:0031201">
    <property type="term" value="C:SNARE complex"/>
    <property type="evidence" value="ECO:0007669"/>
    <property type="project" value="TreeGrafter"/>
</dbReference>
<dbReference type="RefSeq" id="XP_018710148.1">
    <property type="nucleotide sequence ID" value="XM_018858001.1"/>
</dbReference>
<dbReference type="OrthoDB" id="46868at2759"/>
<dbReference type="Proteomes" id="UP000092555">
    <property type="component" value="Unassembled WGS sequence"/>
</dbReference>
<comment type="caution">
    <text evidence="12">The sequence shown here is derived from an EMBL/GenBank/DDBJ whole genome shotgun (WGS) entry which is preliminary data.</text>
</comment>
<evidence type="ECO:0000256" key="7">
    <source>
        <dbReference type="ARBA" id="ARBA00023054"/>
    </source>
</evidence>
<comment type="subcellular location">
    <subcellularLocation>
        <location evidence="1">Endoplasmic reticulum membrane</location>
        <topology evidence="1">Single-pass type IV membrane protein</topology>
    </subcellularLocation>
</comment>
<keyword evidence="8 10" id="KW-0472">Membrane</keyword>
<sequence length="288" mass="33320">MGFPPANLELESIKCLFGEIDDLQSQVLLQISRISKRSSSDDTEPVQIFREKTVKTATTLIHKIADLLRVTDLKILRIPAIAASEHYLHETLDLYNGKVKHLRRKLKESQLAAYRMENDVVHQQRLREYCPAKNLEGSDPTEPVDAKQALFEGRSAKHEGQRGNDKTKSVDEQILTQNKNISSSLQHSKQLMTMLVMQTELNIDTLDQQSKDLMQLNDKLIDMETVLTKSREIIKFIERQDKHDKRRIYAAILFLLLCSAWVLWRRVLKVPVKMLVWTLLKMFGVVSW</sequence>
<reference evidence="12 13" key="1">
    <citation type="submission" date="2016-05" db="EMBL/GenBank/DDBJ databases">
        <title>Comparative genomics of biotechnologically important yeasts.</title>
        <authorList>
            <consortium name="DOE Joint Genome Institute"/>
            <person name="Riley R."/>
            <person name="Haridas S."/>
            <person name="Wolfe K.H."/>
            <person name="Lopes M.R."/>
            <person name="Hittinger C.T."/>
            <person name="Goker M."/>
            <person name="Salamov A."/>
            <person name="Wisecaver J."/>
            <person name="Long T.M."/>
            <person name="Aerts A.L."/>
            <person name="Barry K."/>
            <person name="Choi C."/>
            <person name="Clum A."/>
            <person name="Coughlan A.Y."/>
            <person name="Deshpande S."/>
            <person name="Douglass A.P."/>
            <person name="Hanson S.J."/>
            <person name="Klenk H.-P."/>
            <person name="LaButti K."/>
            <person name="Lapidus A."/>
            <person name="Lindquist E."/>
            <person name="Lipzen A."/>
            <person name="Meier-kolthoff J.P."/>
            <person name="Ohm R.A."/>
            <person name="Otillar R.P."/>
            <person name="Pangilinan J."/>
            <person name="Peng Y."/>
            <person name="Rokas A."/>
            <person name="Rosa C.A."/>
            <person name="Scheuner C."/>
            <person name="Sibirny A.A."/>
            <person name="Slot J.C."/>
            <person name="Stielow J.B."/>
            <person name="Sun H."/>
            <person name="Kurtzman C.P."/>
            <person name="Blackwell M."/>
            <person name="Grigoriev I.V."/>
            <person name="Jeffries T.W."/>
        </authorList>
    </citation>
    <scope>NUCLEOTIDE SEQUENCE [LARGE SCALE GENOMIC DNA]</scope>
    <source>
        <strain evidence="12 13">NRRL YB-4993</strain>
    </source>
</reference>
<keyword evidence="3 10" id="KW-0812">Transmembrane</keyword>
<gene>
    <name evidence="12" type="ORF">METBIDRAFT_46183</name>
</gene>
<accession>A0A1A0H6N2</accession>
<proteinExistence type="inferred from homology"/>
<dbReference type="GO" id="GO:0005484">
    <property type="term" value="F:SNAP receptor activity"/>
    <property type="evidence" value="ECO:0007669"/>
    <property type="project" value="InterPro"/>
</dbReference>
<feature type="domain" description="Sec20 C-terminal" evidence="11">
    <location>
        <begin position="176"/>
        <end position="267"/>
    </location>
</feature>
<dbReference type="PANTHER" id="PTHR12825">
    <property type="entry name" value="BNIP1-RELATED"/>
    <property type="match status" value="1"/>
</dbReference>
<evidence type="ECO:0000256" key="5">
    <source>
        <dbReference type="ARBA" id="ARBA00022892"/>
    </source>
</evidence>
<dbReference type="AlphaFoldDB" id="A0A1A0H6N2"/>